<gene>
    <name evidence="3" type="ORF">HaLaN_13406</name>
</gene>
<dbReference type="InterPro" id="IPR003582">
    <property type="entry name" value="ShKT_dom"/>
</dbReference>
<feature type="domain" description="ShKT" evidence="2">
    <location>
        <begin position="95"/>
        <end position="129"/>
    </location>
</feature>
<reference evidence="3 4" key="1">
    <citation type="submission" date="2020-02" db="EMBL/GenBank/DDBJ databases">
        <title>Draft genome sequence of Haematococcus lacustris strain NIES-144.</title>
        <authorList>
            <person name="Morimoto D."/>
            <person name="Nakagawa S."/>
            <person name="Yoshida T."/>
            <person name="Sawayama S."/>
        </authorList>
    </citation>
    <scope>NUCLEOTIDE SEQUENCE [LARGE SCALE GENOMIC DNA]</scope>
    <source>
        <strain evidence="3 4">NIES-144</strain>
    </source>
</reference>
<dbReference type="Proteomes" id="UP000485058">
    <property type="component" value="Unassembled WGS sequence"/>
</dbReference>
<evidence type="ECO:0000256" key="1">
    <source>
        <dbReference type="SAM" id="MobiDB-lite"/>
    </source>
</evidence>
<organism evidence="3 4">
    <name type="scientific">Haematococcus lacustris</name>
    <name type="common">Green alga</name>
    <name type="synonym">Haematococcus pluvialis</name>
    <dbReference type="NCBI Taxonomy" id="44745"/>
    <lineage>
        <taxon>Eukaryota</taxon>
        <taxon>Viridiplantae</taxon>
        <taxon>Chlorophyta</taxon>
        <taxon>core chlorophytes</taxon>
        <taxon>Chlorophyceae</taxon>
        <taxon>CS clade</taxon>
        <taxon>Chlamydomonadales</taxon>
        <taxon>Haematococcaceae</taxon>
        <taxon>Haematococcus</taxon>
    </lineage>
</organism>
<evidence type="ECO:0000313" key="4">
    <source>
        <dbReference type="Proteomes" id="UP000485058"/>
    </source>
</evidence>
<dbReference type="PROSITE" id="PS51670">
    <property type="entry name" value="SHKT"/>
    <property type="match status" value="1"/>
</dbReference>
<feature type="non-terminal residue" evidence="3">
    <location>
        <position position="1"/>
    </location>
</feature>
<feature type="non-terminal residue" evidence="3">
    <location>
        <position position="225"/>
    </location>
</feature>
<accession>A0A699ZC81</accession>
<comment type="caution">
    <text evidence="3">The sequence shown here is derived from an EMBL/GenBank/DDBJ whole genome shotgun (WGS) entry which is preliminary data.</text>
</comment>
<feature type="region of interest" description="Disordered" evidence="1">
    <location>
        <begin position="1"/>
        <end position="31"/>
    </location>
</feature>
<protein>
    <submittedName>
        <fullName evidence="3">ShKT domain-containing protein</fullName>
    </submittedName>
</protein>
<dbReference type="AlphaFoldDB" id="A0A699ZC81"/>
<name>A0A699ZC81_HAELA</name>
<dbReference type="SMART" id="SM00254">
    <property type="entry name" value="ShKT"/>
    <property type="match status" value="1"/>
</dbReference>
<proteinExistence type="predicted"/>
<dbReference type="EMBL" id="BLLF01001067">
    <property type="protein sequence ID" value="GFH16889.1"/>
    <property type="molecule type" value="Genomic_DNA"/>
</dbReference>
<evidence type="ECO:0000313" key="3">
    <source>
        <dbReference type="EMBL" id="GFH16889.1"/>
    </source>
</evidence>
<dbReference type="Pfam" id="PF01549">
    <property type="entry name" value="ShK"/>
    <property type="match status" value="1"/>
</dbReference>
<keyword evidence="4" id="KW-1185">Reference proteome</keyword>
<evidence type="ECO:0000259" key="2">
    <source>
        <dbReference type="PROSITE" id="PS51670"/>
    </source>
</evidence>
<sequence length="225" mass="24031">MTLMLPAMSTAMPVRSIQQRPSRRAGAPPQNVRPRLVYDRRCNHAKMQAGARSETAAANETRGSEYSIASGHGWRADLGNSTTSPKSEARKLVACRDTNAACQDWADNGECTKNEGFMNSACPVACKQCSPAELNASDYVGLQLLMNTSFGGIKVRPLWENAARTAALIMDLALQPDSSKKACRFYRSEAVPPAGSDGPPYGLLQGSLAGVLKAPPAEGTSLPLY</sequence>